<dbReference type="Proteomes" id="UP001148018">
    <property type="component" value="Unassembled WGS sequence"/>
</dbReference>
<dbReference type="OrthoDB" id="270970at2759"/>
<reference evidence="3" key="1">
    <citation type="submission" date="2022-07" db="EMBL/GenBank/DDBJ databases">
        <title>Chromosome-level genome of Muraenolepis orangiensis.</title>
        <authorList>
            <person name="Kim J."/>
        </authorList>
    </citation>
    <scope>NUCLEOTIDE SEQUENCE</scope>
    <source>
        <strain evidence="3">KU_S4_2022</strain>
        <tissue evidence="3">Muscle</tissue>
    </source>
</reference>
<comment type="caution">
    <text evidence="3">The sequence shown here is derived from an EMBL/GenBank/DDBJ whole genome shotgun (WGS) entry which is preliminary data.</text>
</comment>
<dbReference type="InterPro" id="IPR016035">
    <property type="entry name" value="Acyl_Trfase/lysoPLipase"/>
</dbReference>
<accession>A0A9Q0ER01</accession>
<evidence type="ECO:0000256" key="1">
    <source>
        <dbReference type="SAM" id="Coils"/>
    </source>
</evidence>
<feature type="region of interest" description="Disordered" evidence="2">
    <location>
        <begin position="184"/>
        <end position="209"/>
    </location>
</feature>
<dbReference type="Gene3D" id="3.40.1090.10">
    <property type="entry name" value="Cytosolic phospholipase A2 catalytic domain"/>
    <property type="match status" value="1"/>
</dbReference>
<keyword evidence="1" id="KW-0175">Coiled coil</keyword>
<proteinExistence type="predicted"/>
<keyword evidence="4" id="KW-1185">Reference proteome</keyword>
<dbReference type="SUPFAM" id="SSF52151">
    <property type="entry name" value="FabD/lysophospholipase-like"/>
    <property type="match status" value="1"/>
</dbReference>
<dbReference type="EMBL" id="JANIIK010000039">
    <property type="protein sequence ID" value="KAJ3608942.1"/>
    <property type="molecule type" value="Genomic_DNA"/>
</dbReference>
<feature type="compositionally biased region" description="Basic and acidic residues" evidence="2">
    <location>
        <begin position="185"/>
        <end position="195"/>
    </location>
</feature>
<feature type="coiled-coil region" evidence="1">
    <location>
        <begin position="57"/>
        <end position="84"/>
    </location>
</feature>
<name>A0A9Q0ER01_9TELE</name>
<evidence type="ECO:0000313" key="4">
    <source>
        <dbReference type="Proteomes" id="UP001148018"/>
    </source>
</evidence>
<evidence type="ECO:0000313" key="3">
    <source>
        <dbReference type="EMBL" id="KAJ3608942.1"/>
    </source>
</evidence>
<dbReference type="AlphaFoldDB" id="A0A9Q0ER01"/>
<sequence>MKLAWVMTTVSAVVCTTACMVLFGQYALWTKLSVDEVEQRVKYQTFDATFNEKQFIKNTLQNQLEQQRLTVNELEGEREKATIDEKQKSTDLDFCKGDKKTKDQELAVKLKEQEDTEECFFELTPHEAGYTLAGAFVETSSLGSVFDKGVLSEKKPEMDMTFLEEQRDLDSSVTRISAIKMQISSDKEEQDERCTAADWQSFSDSYEEK</sequence>
<organism evidence="3 4">
    <name type="scientific">Muraenolepis orangiensis</name>
    <name type="common">Patagonian moray cod</name>
    <dbReference type="NCBI Taxonomy" id="630683"/>
    <lineage>
        <taxon>Eukaryota</taxon>
        <taxon>Metazoa</taxon>
        <taxon>Chordata</taxon>
        <taxon>Craniata</taxon>
        <taxon>Vertebrata</taxon>
        <taxon>Euteleostomi</taxon>
        <taxon>Actinopterygii</taxon>
        <taxon>Neopterygii</taxon>
        <taxon>Teleostei</taxon>
        <taxon>Neoteleostei</taxon>
        <taxon>Acanthomorphata</taxon>
        <taxon>Zeiogadaria</taxon>
        <taxon>Gadariae</taxon>
        <taxon>Gadiformes</taxon>
        <taxon>Muraenolepidoidei</taxon>
        <taxon>Muraenolepididae</taxon>
        <taxon>Muraenolepis</taxon>
    </lineage>
</organism>
<gene>
    <name evidence="3" type="ORF">NHX12_023470</name>
</gene>
<evidence type="ECO:0000256" key="2">
    <source>
        <dbReference type="SAM" id="MobiDB-lite"/>
    </source>
</evidence>
<feature type="non-terminal residue" evidence="3">
    <location>
        <position position="1"/>
    </location>
</feature>
<feature type="compositionally biased region" description="Polar residues" evidence="2">
    <location>
        <begin position="198"/>
        <end position="209"/>
    </location>
</feature>
<protein>
    <submittedName>
        <fullName evidence="3">Uncharacterized protein</fullName>
    </submittedName>
</protein>